<evidence type="ECO:0000313" key="1">
    <source>
        <dbReference type="EMBL" id="SHI64616.1"/>
    </source>
</evidence>
<keyword evidence="2" id="KW-1185">Reference proteome</keyword>
<proteinExistence type="predicted"/>
<dbReference type="AlphaFoldDB" id="A0A1M6CUG4"/>
<evidence type="ECO:0000313" key="2">
    <source>
        <dbReference type="Proteomes" id="UP000184292"/>
    </source>
</evidence>
<organism evidence="1 2">
    <name type="scientific">Wenxinia saemankumensis</name>
    <dbReference type="NCBI Taxonomy" id="1447782"/>
    <lineage>
        <taxon>Bacteria</taxon>
        <taxon>Pseudomonadati</taxon>
        <taxon>Pseudomonadota</taxon>
        <taxon>Alphaproteobacteria</taxon>
        <taxon>Rhodobacterales</taxon>
        <taxon>Roseobacteraceae</taxon>
        <taxon>Wenxinia</taxon>
    </lineage>
</organism>
<dbReference type="EMBL" id="FQYO01000002">
    <property type="protein sequence ID" value="SHI64616.1"/>
    <property type="molecule type" value="Genomic_DNA"/>
</dbReference>
<gene>
    <name evidence="1" type="ORF">SAMN05444417_1369</name>
</gene>
<accession>A0A1M6CUG4</accession>
<dbReference type="InterPro" id="IPR032710">
    <property type="entry name" value="NTF2-like_dom_sf"/>
</dbReference>
<name>A0A1M6CUG4_9RHOB</name>
<dbReference type="SUPFAM" id="SSF54427">
    <property type="entry name" value="NTF2-like"/>
    <property type="match status" value="1"/>
</dbReference>
<dbReference type="Proteomes" id="UP000184292">
    <property type="component" value="Unassembled WGS sequence"/>
</dbReference>
<protein>
    <recommendedName>
        <fullName evidence="3">SnoaL-like domain-containing protein</fullName>
    </recommendedName>
</protein>
<dbReference type="STRING" id="1447782.SAMN05444417_1369"/>
<reference evidence="1 2" key="1">
    <citation type="submission" date="2016-11" db="EMBL/GenBank/DDBJ databases">
        <authorList>
            <person name="Jaros S."/>
            <person name="Januszkiewicz K."/>
            <person name="Wedrychowicz H."/>
        </authorList>
    </citation>
    <scope>NUCLEOTIDE SEQUENCE [LARGE SCALE GENOMIC DNA]</scope>
    <source>
        <strain evidence="1 2">DSM 100565</strain>
    </source>
</reference>
<evidence type="ECO:0008006" key="3">
    <source>
        <dbReference type="Google" id="ProtNLM"/>
    </source>
</evidence>
<sequence>MRDAVFLDVQGFLDEIVDVVARRDHAGYLDLIALPYAIHSAAETRVFDDPDRMADHFTLFLAGLDALGFEGVRHHLLRADALGRDLVSAVYETQLIGGRRVVAAPYRSTITIRRQPDRWRAVANAHTVGHADWVERLMADDAFRKR</sequence>